<dbReference type="AlphaFoldDB" id="A0A6J1C1D7"/>
<dbReference type="PANTHER" id="PTHR33095">
    <property type="entry name" value="OS07G0619500 PROTEIN"/>
    <property type="match status" value="1"/>
</dbReference>
<proteinExistence type="predicted"/>
<dbReference type="KEGG" id="mcha:111007564"/>
<feature type="region of interest" description="Disordered" evidence="1">
    <location>
        <begin position="131"/>
        <end position="231"/>
    </location>
</feature>
<keyword evidence="2" id="KW-1185">Reference proteome</keyword>
<sequence>MEVAVPVPPVDFNFDSACSSPYMTAPSSPRRFGNFFFSSAPTSPTRAAAFYYEFNGYGEDDVGRSSSASEIPFLWEEKPGFAKSRVGGGDDGESSVADEDFEFDFSGQLERNSLSAEELFDCGKIRALKPPPCHRVTDSVSSNASSPRSSKISQGKRMVQEALSPRHHRRRDTDPFEEAFKASTRKAGGINRADTDADADADANRNRGRERTTSTASSRSSSSIRRTGSRSLSPLRVSDIILDSGQEIAQKSAVSSAISNQKDSISSSSSSSASFLSAFSFSKGQRRWKIRDMLLFRSASEGRATEKKAAVEEMKNSSFRSIESVSSSRRRGAISAHELHYKTNRAVSEELRKKTSLPYKHGLLGCLGFNSTVHHTFSRGLGSLTRA</sequence>
<evidence type="ECO:0000313" key="3">
    <source>
        <dbReference type="RefSeq" id="XP_022135661.1"/>
    </source>
</evidence>
<feature type="compositionally biased region" description="Low complexity" evidence="1">
    <location>
        <begin position="139"/>
        <end position="153"/>
    </location>
</feature>
<accession>A0A6J1C1D7</accession>
<dbReference type="RefSeq" id="XP_022135661.1">
    <property type="nucleotide sequence ID" value="XM_022279969.1"/>
</dbReference>
<evidence type="ECO:0000313" key="2">
    <source>
        <dbReference type="Proteomes" id="UP000504603"/>
    </source>
</evidence>
<dbReference type="PANTHER" id="PTHR33095:SF81">
    <property type="entry name" value="OS07G0619500 PROTEIN"/>
    <property type="match status" value="1"/>
</dbReference>
<feature type="compositionally biased region" description="Basic and acidic residues" evidence="1">
    <location>
        <begin position="171"/>
        <end position="180"/>
    </location>
</feature>
<protein>
    <submittedName>
        <fullName evidence="3">Uncharacterized protein LOC111007564</fullName>
    </submittedName>
</protein>
<dbReference type="Pfam" id="PF07816">
    <property type="entry name" value="DUF1645"/>
    <property type="match status" value="1"/>
</dbReference>
<dbReference type="Proteomes" id="UP000504603">
    <property type="component" value="Unplaced"/>
</dbReference>
<dbReference type="OrthoDB" id="667051at2759"/>
<dbReference type="GeneID" id="111007564"/>
<reference evidence="3" key="1">
    <citation type="submission" date="2025-08" db="UniProtKB">
        <authorList>
            <consortium name="RefSeq"/>
        </authorList>
    </citation>
    <scope>IDENTIFICATION</scope>
    <source>
        <strain evidence="3">OHB3-1</strain>
    </source>
</reference>
<feature type="compositionally biased region" description="Basic and acidic residues" evidence="1">
    <location>
        <begin position="202"/>
        <end position="212"/>
    </location>
</feature>
<organism evidence="2 3">
    <name type="scientific">Momordica charantia</name>
    <name type="common">Bitter gourd</name>
    <name type="synonym">Balsam pear</name>
    <dbReference type="NCBI Taxonomy" id="3673"/>
    <lineage>
        <taxon>Eukaryota</taxon>
        <taxon>Viridiplantae</taxon>
        <taxon>Streptophyta</taxon>
        <taxon>Embryophyta</taxon>
        <taxon>Tracheophyta</taxon>
        <taxon>Spermatophyta</taxon>
        <taxon>Magnoliopsida</taxon>
        <taxon>eudicotyledons</taxon>
        <taxon>Gunneridae</taxon>
        <taxon>Pentapetalae</taxon>
        <taxon>rosids</taxon>
        <taxon>fabids</taxon>
        <taxon>Cucurbitales</taxon>
        <taxon>Cucurbitaceae</taxon>
        <taxon>Momordiceae</taxon>
        <taxon>Momordica</taxon>
    </lineage>
</organism>
<feature type="compositionally biased region" description="Low complexity" evidence="1">
    <location>
        <begin position="213"/>
        <end position="231"/>
    </location>
</feature>
<gene>
    <name evidence="3" type="primary">LOC111007564</name>
</gene>
<name>A0A6J1C1D7_MOMCH</name>
<dbReference type="InterPro" id="IPR012442">
    <property type="entry name" value="DUF1645_plant"/>
</dbReference>
<evidence type="ECO:0000256" key="1">
    <source>
        <dbReference type="SAM" id="MobiDB-lite"/>
    </source>
</evidence>